<comment type="caution">
    <text evidence="2">The sequence shown here is derived from an EMBL/GenBank/DDBJ whole genome shotgun (WGS) entry which is preliminary data.</text>
</comment>
<dbReference type="Proteomes" id="UP001189429">
    <property type="component" value="Unassembled WGS sequence"/>
</dbReference>
<evidence type="ECO:0000313" key="3">
    <source>
        <dbReference type="Proteomes" id="UP001189429"/>
    </source>
</evidence>
<evidence type="ECO:0000256" key="1">
    <source>
        <dbReference type="SAM" id="MobiDB-lite"/>
    </source>
</evidence>
<proteinExistence type="predicted"/>
<dbReference type="EMBL" id="CAUYUJ010017901">
    <property type="protein sequence ID" value="CAK0878921.1"/>
    <property type="molecule type" value="Genomic_DNA"/>
</dbReference>
<protein>
    <submittedName>
        <fullName evidence="2">Uncharacterized protein</fullName>
    </submittedName>
</protein>
<evidence type="ECO:0000313" key="2">
    <source>
        <dbReference type="EMBL" id="CAK0878921.1"/>
    </source>
</evidence>
<keyword evidence="3" id="KW-1185">Reference proteome</keyword>
<sequence>MRRFVLRDSLRDRGMGGATCGLGLLRAEQEADFDFVVAPAPALARGRVARRALGPSARAAEGVPRSRAPGGGPRSTAGRARKPPGRHGDSRQQDVQVIFDALARHALDPAACGGSVPRSLGVAVDRRHPQGVRVFRAEGMPSIPEDQPLAWCARESIRSVGDCWVESASIVHLFEGGEGAPLLAPAKASAVGPGRPRQWRRLSCPPLLLHAKEALLGRRAADIKKGRVVRRVVPVALVADTDTDGAPKSARHAPRSSG</sequence>
<organism evidence="2 3">
    <name type="scientific">Prorocentrum cordatum</name>
    <dbReference type="NCBI Taxonomy" id="2364126"/>
    <lineage>
        <taxon>Eukaryota</taxon>
        <taxon>Sar</taxon>
        <taxon>Alveolata</taxon>
        <taxon>Dinophyceae</taxon>
        <taxon>Prorocentrales</taxon>
        <taxon>Prorocentraceae</taxon>
        <taxon>Prorocentrum</taxon>
    </lineage>
</organism>
<accession>A0ABN9W1X5</accession>
<feature type="region of interest" description="Disordered" evidence="1">
    <location>
        <begin position="53"/>
        <end position="92"/>
    </location>
</feature>
<reference evidence="2" key="1">
    <citation type="submission" date="2023-10" db="EMBL/GenBank/DDBJ databases">
        <authorList>
            <person name="Chen Y."/>
            <person name="Shah S."/>
            <person name="Dougan E. K."/>
            <person name="Thang M."/>
            <person name="Chan C."/>
        </authorList>
    </citation>
    <scope>NUCLEOTIDE SEQUENCE [LARGE SCALE GENOMIC DNA]</scope>
</reference>
<name>A0ABN9W1X5_9DINO</name>
<gene>
    <name evidence="2" type="ORF">PCOR1329_LOCUS62522</name>
</gene>